<dbReference type="Proteomes" id="UP001055811">
    <property type="component" value="Linkage Group LG08"/>
</dbReference>
<proteinExistence type="predicted"/>
<gene>
    <name evidence="1" type="ORF">L2E82_42616</name>
</gene>
<keyword evidence="2" id="KW-1185">Reference proteome</keyword>
<evidence type="ECO:0000313" key="1">
    <source>
        <dbReference type="EMBL" id="KAI3698790.1"/>
    </source>
</evidence>
<reference evidence="2" key="1">
    <citation type="journal article" date="2022" name="Mol. Ecol. Resour.">
        <title>The genomes of chicory, endive, great burdock and yacon provide insights into Asteraceae palaeo-polyploidization history and plant inulin production.</title>
        <authorList>
            <person name="Fan W."/>
            <person name="Wang S."/>
            <person name="Wang H."/>
            <person name="Wang A."/>
            <person name="Jiang F."/>
            <person name="Liu H."/>
            <person name="Zhao H."/>
            <person name="Xu D."/>
            <person name="Zhang Y."/>
        </authorList>
    </citation>
    <scope>NUCLEOTIDE SEQUENCE [LARGE SCALE GENOMIC DNA]</scope>
    <source>
        <strain evidence="2">cv. Punajuju</strain>
    </source>
</reference>
<accession>A0ACB8ZN82</accession>
<dbReference type="EMBL" id="CM042016">
    <property type="protein sequence ID" value="KAI3698790.1"/>
    <property type="molecule type" value="Genomic_DNA"/>
</dbReference>
<comment type="caution">
    <text evidence="1">The sequence shown here is derived from an EMBL/GenBank/DDBJ whole genome shotgun (WGS) entry which is preliminary data.</text>
</comment>
<name>A0ACB8ZN82_CICIN</name>
<evidence type="ECO:0000313" key="2">
    <source>
        <dbReference type="Proteomes" id="UP001055811"/>
    </source>
</evidence>
<sequence>MLCGDRGLAVIPILFTDNWLLPLLSSLSTVCLISCSGERKQKTKLDNTCQLFCGSRWIKIGQLEDYCMYVGGFVCGSARKVFDNMPAVGKRFQARLVKFQFYNGVPG</sequence>
<reference evidence="1 2" key="2">
    <citation type="journal article" date="2022" name="Mol. Ecol. Resour.">
        <title>The genomes of chicory, endive, great burdock and yacon provide insights into Asteraceae paleo-polyploidization history and plant inulin production.</title>
        <authorList>
            <person name="Fan W."/>
            <person name="Wang S."/>
            <person name="Wang H."/>
            <person name="Wang A."/>
            <person name="Jiang F."/>
            <person name="Liu H."/>
            <person name="Zhao H."/>
            <person name="Xu D."/>
            <person name="Zhang Y."/>
        </authorList>
    </citation>
    <scope>NUCLEOTIDE SEQUENCE [LARGE SCALE GENOMIC DNA]</scope>
    <source>
        <strain evidence="2">cv. Punajuju</strain>
        <tissue evidence="1">Leaves</tissue>
    </source>
</reference>
<organism evidence="1 2">
    <name type="scientific">Cichorium intybus</name>
    <name type="common">Chicory</name>
    <dbReference type="NCBI Taxonomy" id="13427"/>
    <lineage>
        <taxon>Eukaryota</taxon>
        <taxon>Viridiplantae</taxon>
        <taxon>Streptophyta</taxon>
        <taxon>Embryophyta</taxon>
        <taxon>Tracheophyta</taxon>
        <taxon>Spermatophyta</taxon>
        <taxon>Magnoliopsida</taxon>
        <taxon>eudicotyledons</taxon>
        <taxon>Gunneridae</taxon>
        <taxon>Pentapetalae</taxon>
        <taxon>asterids</taxon>
        <taxon>campanulids</taxon>
        <taxon>Asterales</taxon>
        <taxon>Asteraceae</taxon>
        <taxon>Cichorioideae</taxon>
        <taxon>Cichorieae</taxon>
        <taxon>Cichoriinae</taxon>
        <taxon>Cichorium</taxon>
    </lineage>
</organism>
<protein>
    <submittedName>
        <fullName evidence="1">Uncharacterized protein</fullName>
    </submittedName>
</protein>